<keyword evidence="2" id="KW-1185">Reference proteome</keyword>
<evidence type="ECO:0000313" key="1">
    <source>
        <dbReference type="EMBL" id="PVU95259.1"/>
    </source>
</evidence>
<protein>
    <submittedName>
        <fullName evidence="1">Uncharacterized protein</fullName>
    </submittedName>
</protein>
<organism evidence="1 2">
    <name type="scientific">Furculomyces boomerangus</name>
    <dbReference type="NCBI Taxonomy" id="61424"/>
    <lineage>
        <taxon>Eukaryota</taxon>
        <taxon>Fungi</taxon>
        <taxon>Fungi incertae sedis</taxon>
        <taxon>Zoopagomycota</taxon>
        <taxon>Kickxellomycotina</taxon>
        <taxon>Harpellomycetes</taxon>
        <taxon>Harpellales</taxon>
        <taxon>Harpellaceae</taxon>
        <taxon>Furculomyces</taxon>
    </lineage>
</organism>
<proteinExistence type="predicted"/>
<gene>
    <name evidence="1" type="ORF">BB559_002799</name>
</gene>
<reference evidence="1 2" key="1">
    <citation type="journal article" date="2018" name="MBio">
        <title>Comparative Genomics Reveals the Core Gene Toolbox for the Fungus-Insect Symbiosis.</title>
        <authorList>
            <person name="Wang Y."/>
            <person name="Stata M."/>
            <person name="Wang W."/>
            <person name="Stajich J.E."/>
            <person name="White M.M."/>
            <person name="Moncalvo J.M."/>
        </authorList>
    </citation>
    <scope>NUCLEOTIDE SEQUENCE [LARGE SCALE GENOMIC DNA]</scope>
    <source>
        <strain evidence="1 2">AUS-77-4</strain>
    </source>
</reference>
<dbReference type="Proteomes" id="UP000245699">
    <property type="component" value="Unassembled WGS sequence"/>
</dbReference>
<sequence length="482" mass="55413">METLKSKKRFYDDCGPNGRFYAHTSSQEYQEIFETSKATKNLSVLGSSFGMSLRPSEPNKRKMYKVHNNDTKKVKKIGIYCEQIKIGINSPNKNSTFGKNYKFYGDIIKDTERETEGFTKGSSKVIEPRNSDFENLSSSLGKIRSVSVALLPGKLILRRILEQQNQEMRNFTTWKKKIVLNDQSHQNLLWWKNQLGHKNGKAFIPEKAEIEGTWNAEEINWSINLKELKSIYYAVKKPDLMTKHTSFLYPETERNSFIKPFRTGGNNLDSLHQLQNSSKNRLRTYHNQPCGCTIFYGTSNRMVFNKQNFQEDRQEVGNPQCGSICYKDKKEDIPIHVQGGAKENRKIKNGADTGNTPLKKFSLVFNGSEDVNRLSYKDISTGCLTRPNKRKEFFGKKQDVFSGRLEVERRKLAKIGVKKDAVDLILNARAIGATQAIKKGATQDEIATQGYWLSFKIFDKYYRLNKRTNTDLTSMILNENSE</sequence>
<evidence type="ECO:0000313" key="2">
    <source>
        <dbReference type="Proteomes" id="UP000245699"/>
    </source>
</evidence>
<accession>A0A2T9YSF4</accession>
<dbReference type="OrthoDB" id="2286148at2759"/>
<dbReference type="EMBL" id="MBFT01000193">
    <property type="protein sequence ID" value="PVU95259.1"/>
    <property type="molecule type" value="Genomic_DNA"/>
</dbReference>
<dbReference type="AlphaFoldDB" id="A0A2T9YSF4"/>
<comment type="caution">
    <text evidence="1">The sequence shown here is derived from an EMBL/GenBank/DDBJ whole genome shotgun (WGS) entry which is preliminary data.</text>
</comment>
<name>A0A2T9YSF4_9FUNG</name>